<accession>A0A517Y5S4</accession>
<sequence precursor="true">MTNGSRLFTFAITILSALPVLAAENVQPVRMGCGIMTFDTVPGWGLRPDGTSALGPTHGAVVIDKDGNVYTSANKGVVVFTPDGKVIKEYLGEKYTNIHDMEIRSEGDAEFIYGARNSSAEGIKFNAHTGEIVLKLPFPEESGLALKKFSPTAITVAPNGDIFLSDGYASNHIFKFDKSGKYLAHFGTKGNDLKQFNTAHGMTLDTRYEPARLLICDRNHSPKGRLLHYDLDGNFLAEVATGLGQPTSAAVQGDFVSVPDLQGRVVILDKSNTIIAVLGHNADLAKRGFNVPQDKWVEGVFSGTHGSYWDKEGNLYVQDWNVAGRIMKLVRVK</sequence>
<dbReference type="GO" id="GO:0061630">
    <property type="term" value="F:ubiquitin protein ligase activity"/>
    <property type="evidence" value="ECO:0007669"/>
    <property type="project" value="TreeGrafter"/>
</dbReference>
<dbReference type="RefSeq" id="WP_145084690.1">
    <property type="nucleotide sequence ID" value="NZ_CP036274.1"/>
</dbReference>
<dbReference type="GO" id="GO:0000209">
    <property type="term" value="P:protein polyubiquitination"/>
    <property type="evidence" value="ECO:0007669"/>
    <property type="project" value="TreeGrafter"/>
</dbReference>
<dbReference type="KEGG" id="aagg:ETAA8_06250"/>
<dbReference type="Proteomes" id="UP000315017">
    <property type="component" value="Chromosome"/>
</dbReference>
<dbReference type="GO" id="GO:0008270">
    <property type="term" value="F:zinc ion binding"/>
    <property type="evidence" value="ECO:0007669"/>
    <property type="project" value="UniProtKB-KW"/>
</dbReference>
<dbReference type="EMBL" id="CP036274">
    <property type="protein sequence ID" value="QDU25556.1"/>
    <property type="molecule type" value="Genomic_DNA"/>
</dbReference>
<dbReference type="InterPro" id="IPR050952">
    <property type="entry name" value="TRIM-NHL_E3_ligases"/>
</dbReference>
<dbReference type="GO" id="GO:0043161">
    <property type="term" value="P:proteasome-mediated ubiquitin-dependent protein catabolic process"/>
    <property type="evidence" value="ECO:0007669"/>
    <property type="project" value="TreeGrafter"/>
</dbReference>
<keyword evidence="1" id="KW-0732">Signal</keyword>
<reference evidence="2 3" key="1">
    <citation type="submission" date="2019-02" db="EMBL/GenBank/DDBJ databases">
        <title>Deep-cultivation of Planctomycetes and their phenomic and genomic characterization uncovers novel biology.</title>
        <authorList>
            <person name="Wiegand S."/>
            <person name="Jogler M."/>
            <person name="Boedeker C."/>
            <person name="Pinto D."/>
            <person name="Vollmers J."/>
            <person name="Rivas-Marin E."/>
            <person name="Kohn T."/>
            <person name="Peeters S.H."/>
            <person name="Heuer A."/>
            <person name="Rast P."/>
            <person name="Oberbeckmann S."/>
            <person name="Bunk B."/>
            <person name="Jeske O."/>
            <person name="Meyerdierks A."/>
            <person name="Storesund J.E."/>
            <person name="Kallscheuer N."/>
            <person name="Luecker S."/>
            <person name="Lage O.M."/>
            <person name="Pohl T."/>
            <person name="Merkel B.J."/>
            <person name="Hornburger P."/>
            <person name="Mueller R.-W."/>
            <person name="Bruemmer F."/>
            <person name="Labrenz M."/>
            <person name="Spormann A.M."/>
            <person name="Op den Camp H."/>
            <person name="Overmann J."/>
            <person name="Amann R."/>
            <person name="Jetten M.S.M."/>
            <person name="Mascher T."/>
            <person name="Medema M.H."/>
            <person name="Devos D.P."/>
            <person name="Kaster A.-K."/>
            <person name="Ovreas L."/>
            <person name="Rohde M."/>
            <person name="Galperin M.Y."/>
            <person name="Jogler C."/>
        </authorList>
    </citation>
    <scope>NUCLEOTIDE SEQUENCE [LARGE SCALE GENOMIC DNA]</scope>
    <source>
        <strain evidence="2 3">ETA_A8</strain>
    </source>
</reference>
<evidence type="ECO:0000313" key="3">
    <source>
        <dbReference type="Proteomes" id="UP000315017"/>
    </source>
</evidence>
<evidence type="ECO:0000256" key="1">
    <source>
        <dbReference type="SAM" id="SignalP"/>
    </source>
</evidence>
<evidence type="ECO:0008006" key="4">
    <source>
        <dbReference type="Google" id="ProtNLM"/>
    </source>
</evidence>
<organism evidence="2 3">
    <name type="scientific">Anatilimnocola aggregata</name>
    <dbReference type="NCBI Taxonomy" id="2528021"/>
    <lineage>
        <taxon>Bacteria</taxon>
        <taxon>Pseudomonadati</taxon>
        <taxon>Planctomycetota</taxon>
        <taxon>Planctomycetia</taxon>
        <taxon>Pirellulales</taxon>
        <taxon>Pirellulaceae</taxon>
        <taxon>Anatilimnocola</taxon>
    </lineage>
</organism>
<feature type="signal peptide" evidence="1">
    <location>
        <begin position="1"/>
        <end position="22"/>
    </location>
</feature>
<dbReference type="PANTHER" id="PTHR24104">
    <property type="entry name" value="E3 UBIQUITIN-PROTEIN LIGASE NHLRC1-RELATED"/>
    <property type="match status" value="1"/>
</dbReference>
<protein>
    <recommendedName>
        <fullName evidence="4">6-bladed beta-propeller</fullName>
    </recommendedName>
</protein>
<dbReference type="AlphaFoldDB" id="A0A517Y5S4"/>
<dbReference type="InterPro" id="IPR011042">
    <property type="entry name" value="6-blade_b-propeller_TolB-like"/>
</dbReference>
<dbReference type="Gene3D" id="2.120.10.30">
    <property type="entry name" value="TolB, C-terminal domain"/>
    <property type="match status" value="1"/>
</dbReference>
<dbReference type="OrthoDB" id="9799230at2"/>
<gene>
    <name evidence="2" type="ORF">ETAA8_06250</name>
</gene>
<name>A0A517Y5S4_9BACT</name>
<dbReference type="SUPFAM" id="SSF63829">
    <property type="entry name" value="Calcium-dependent phosphotriesterase"/>
    <property type="match status" value="1"/>
</dbReference>
<keyword evidence="3" id="KW-1185">Reference proteome</keyword>
<evidence type="ECO:0000313" key="2">
    <source>
        <dbReference type="EMBL" id="QDU25556.1"/>
    </source>
</evidence>
<proteinExistence type="predicted"/>
<dbReference type="PANTHER" id="PTHR24104:SF25">
    <property type="entry name" value="PROTEIN LIN-41"/>
    <property type="match status" value="1"/>
</dbReference>
<feature type="chain" id="PRO_5021877662" description="6-bladed beta-propeller" evidence="1">
    <location>
        <begin position="23"/>
        <end position="333"/>
    </location>
</feature>